<feature type="region of interest" description="Disordered" evidence="2">
    <location>
        <begin position="394"/>
        <end position="457"/>
    </location>
</feature>
<dbReference type="EMBL" id="AZEB01000001">
    <property type="protein sequence ID" value="KRL23526.1"/>
    <property type="molecule type" value="Genomic_DNA"/>
</dbReference>
<dbReference type="PATRIC" id="fig|1423766.4.peg.252"/>
<comment type="caution">
    <text evidence="5">The sequence shown here is derived from an EMBL/GenBank/DDBJ whole genome shotgun (WGS) entry which is preliminary data.</text>
</comment>
<dbReference type="Pfam" id="PF07261">
    <property type="entry name" value="DnaB_2"/>
    <property type="match status" value="1"/>
</dbReference>
<evidence type="ECO:0000256" key="2">
    <source>
        <dbReference type="SAM" id="MobiDB-lite"/>
    </source>
</evidence>
<reference evidence="5 6" key="1">
    <citation type="journal article" date="2015" name="Genome Announc.">
        <title>Expanding the biotechnology potential of lactobacilli through comparative genomics of 213 strains and associated genera.</title>
        <authorList>
            <person name="Sun Z."/>
            <person name="Harris H.M."/>
            <person name="McCann A."/>
            <person name="Guo C."/>
            <person name="Argimon S."/>
            <person name="Zhang W."/>
            <person name="Yang X."/>
            <person name="Jeffery I.B."/>
            <person name="Cooney J.C."/>
            <person name="Kagawa T.F."/>
            <person name="Liu W."/>
            <person name="Song Y."/>
            <person name="Salvetti E."/>
            <person name="Wrobel A."/>
            <person name="Rasinkangas P."/>
            <person name="Parkhill J."/>
            <person name="Rea M.C."/>
            <person name="O'Sullivan O."/>
            <person name="Ritari J."/>
            <person name="Douillard F.P."/>
            <person name="Paul Ross R."/>
            <person name="Yang R."/>
            <person name="Briner A.E."/>
            <person name="Felis G.E."/>
            <person name="de Vos W.M."/>
            <person name="Barrangou R."/>
            <person name="Klaenhammer T.R."/>
            <person name="Caufield P.W."/>
            <person name="Cui Y."/>
            <person name="Zhang H."/>
            <person name="O'Toole P.W."/>
        </authorList>
    </citation>
    <scope>NUCLEOTIDE SEQUENCE [LARGE SCALE GENOMIC DNA]</scope>
    <source>
        <strain evidence="5 6">DSM 19906</strain>
    </source>
</reference>
<evidence type="ECO:0000259" key="4">
    <source>
        <dbReference type="Pfam" id="PF25888"/>
    </source>
</evidence>
<organism evidence="5 6">
    <name type="scientific">Lentilactobacillus kisonensis DSM 19906 = JCM 15041</name>
    <dbReference type="NCBI Taxonomy" id="1423766"/>
    <lineage>
        <taxon>Bacteria</taxon>
        <taxon>Bacillati</taxon>
        <taxon>Bacillota</taxon>
        <taxon>Bacilli</taxon>
        <taxon>Lactobacillales</taxon>
        <taxon>Lactobacillaceae</taxon>
        <taxon>Lentilactobacillus</taxon>
    </lineage>
</organism>
<keyword evidence="6" id="KW-1185">Reference proteome</keyword>
<accession>A0A0R1NU25</accession>
<feature type="compositionally biased region" description="Basic residues" evidence="2">
    <location>
        <begin position="395"/>
        <end position="410"/>
    </location>
</feature>
<evidence type="ECO:0000259" key="3">
    <source>
        <dbReference type="Pfam" id="PF07261"/>
    </source>
</evidence>
<protein>
    <submittedName>
        <fullName evidence="5">Replication initiation and membrane attachment protein, DnaB DnaD family</fullName>
    </submittedName>
</protein>
<dbReference type="RefSeq" id="WP_008856905.1">
    <property type="nucleotide sequence ID" value="NZ_AZEB01000001.1"/>
</dbReference>
<dbReference type="Pfam" id="PF25888">
    <property type="entry name" value="WHD_DnaB"/>
    <property type="match status" value="1"/>
</dbReference>
<gene>
    <name evidence="5" type="ORF">FC98_GL000254</name>
</gene>
<dbReference type="AlphaFoldDB" id="A0A0R1NU25"/>
<evidence type="ECO:0000313" key="6">
    <source>
        <dbReference type="Proteomes" id="UP000051439"/>
    </source>
</evidence>
<feature type="region of interest" description="Disordered" evidence="2">
    <location>
        <begin position="275"/>
        <end position="295"/>
    </location>
</feature>
<evidence type="ECO:0000313" key="5">
    <source>
        <dbReference type="EMBL" id="KRL23526.1"/>
    </source>
</evidence>
<feature type="domain" description="DnaB/C C-terminal" evidence="3">
    <location>
        <begin position="317"/>
        <end position="390"/>
    </location>
</feature>
<proteinExistence type="inferred from homology"/>
<evidence type="ECO:0000256" key="1">
    <source>
        <dbReference type="ARBA" id="ARBA00093462"/>
    </source>
</evidence>
<name>A0A0R1NU25_9LACO</name>
<dbReference type="InterPro" id="IPR058660">
    <property type="entry name" value="WHD_DnaB"/>
</dbReference>
<sequence length="457" mass="51497">MANSFSKLTPDSKFVVINSDANSVIDDNVLNNLYLPIIGRDALSLYRLLWTFSVNDHNQLVAHNHYELQSMLDTGIDKISDQRRILEAVNLLGTFATKDPADSLVYAVQKPLSARDFLKTDILAVMLLGKVGDNTYKQIVSRLVVPIPDLGELQNVSASLLDVFDVPSNLIKNIPATVNETKGTLNNGTTNVNNQKLIPKNNDFDFNLTLEMLENSYVEDASVKAAHDLILSEHLLYGIDEVEMVKLIQKATNLSNNQLDQRRLKLIISQQFEMRQPEQNPAKESSSESAQRPTVSFDTATEELISISKSTAPALFLQQLKDQKHGLVTSGEQRILQELVNLRTFPNEVINILVYHILVDEQHSTLNKNLISTIADDWSQKNVRDANDAIMALRNRGKQRAKKATRRYPNKRINVKETLPDWAKQPQKPQGSQSKQGLSAEQKKLLEQQLNKLKKQK</sequence>
<feature type="compositionally biased region" description="Low complexity" evidence="2">
    <location>
        <begin position="424"/>
        <end position="437"/>
    </location>
</feature>
<dbReference type="InterPro" id="IPR006343">
    <property type="entry name" value="DnaB/C_C"/>
</dbReference>
<dbReference type="Proteomes" id="UP000051439">
    <property type="component" value="Unassembled WGS sequence"/>
</dbReference>
<feature type="domain" description="Replicative helicase loading/DNA remodeling protein DnaB N-terminal winged helix" evidence="4">
    <location>
        <begin position="10"/>
        <end position="270"/>
    </location>
</feature>
<comment type="similarity">
    <text evidence="1">Belongs to the DnaB/DnaD family.</text>
</comment>